<dbReference type="STRING" id="1121391.SAMN02745206_00272"/>
<dbReference type="OrthoDB" id="9810923at2"/>
<evidence type="ECO:0000256" key="1">
    <source>
        <dbReference type="ARBA" id="ARBA00023015"/>
    </source>
</evidence>
<dbReference type="GO" id="GO:0003700">
    <property type="term" value="F:DNA-binding transcription factor activity"/>
    <property type="evidence" value="ECO:0007669"/>
    <property type="project" value="InterPro"/>
</dbReference>
<organism evidence="5 6">
    <name type="scientific">Desulfacinum infernum DSM 9756</name>
    <dbReference type="NCBI Taxonomy" id="1121391"/>
    <lineage>
        <taxon>Bacteria</taxon>
        <taxon>Pseudomonadati</taxon>
        <taxon>Thermodesulfobacteriota</taxon>
        <taxon>Syntrophobacteria</taxon>
        <taxon>Syntrophobacterales</taxon>
        <taxon>Syntrophobacteraceae</taxon>
        <taxon>Desulfacinum</taxon>
    </lineage>
</organism>
<name>A0A1M4TG83_9BACT</name>
<dbReference type="PANTHER" id="PTHR43132">
    <property type="entry name" value="ARSENICAL RESISTANCE OPERON REPRESSOR ARSR-RELATED"/>
    <property type="match status" value="1"/>
</dbReference>
<dbReference type="InterPro" id="IPR001845">
    <property type="entry name" value="HTH_ArsR_DNA-bd_dom"/>
</dbReference>
<dbReference type="GO" id="GO:0003677">
    <property type="term" value="F:DNA binding"/>
    <property type="evidence" value="ECO:0007669"/>
    <property type="project" value="UniProtKB-KW"/>
</dbReference>
<dbReference type="InterPro" id="IPR018334">
    <property type="entry name" value="ArsR_HTH"/>
</dbReference>
<dbReference type="InterPro" id="IPR011991">
    <property type="entry name" value="ArsR-like_HTH"/>
</dbReference>
<evidence type="ECO:0000313" key="6">
    <source>
        <dbReference type="Proteomes" id="UP000184076"/>
    </source>
</evidence>
<evidence type="ECO:0000256" key="3">
    <source>
        <dbReference type="ARBA" id="ARBA00023163"/>
    </source>
</evidence>
<dbReference type="Gene3D" id="1.10.10.10">
    <property type="entry name" value="Winged helix-like DNA-binding domain superfamily/Winged helix DNA-binding domain"/>
    <property type="match status" value="1"/>
</dbReference>
<dbReference type="Proteomes" id="UP000184076">
    <property type="component" value="Unassembled WGS sequence"/>
</dbReference>
<evidence type="ECO:0000313" key="5">
    <source>
        <dbReference type="EMBL" id="SHE43307.1"/>
    </source>
</evidence>
<protein>
    <submittedName>
        <fullName evidence="5">Transcriptional regulator, ArsR family</fullName>
    </submittedName>
</protein>
<accession>A0A1M4TG83</accession>
<dbReference type="InterPro" id="IPR036388">
    <property type="entry name" value="WH-like_DNA-bd_sf"/>
</dbReference>
<dbReference type="RefSeq" id="WP_073036237.1">
    <property type="nucleotide sequence ID" value="NZ_FQVB01000004.1"/>
</dbReference>
<evidence type="ECO:0000259" key="4">
    <source>
        <dbReference type="PROSITE" id="PS50987"/>
    </source>
</evidence>
<keyword evidence="3" id="KW-0804">Transcription</keyword>
<feature type="domain" description="HTH arsR-type" evidence="4">
    <location>
        <begin position="24"/>
        <end position="117"/>
    </location>
</feature>
<keyword evidence="1" id="KW-0805">Transcription regulation</keyword>
<evidence type="ECO:0000256" key="2">
    <source>
        <dbReference type="ARBA" id="ARBA00023125"/>
    </source>
</evidence>
<dbReference type="SMART" id="SM00418">
    <property type="entry name" value="HTH_ARSR"/>
    <property type="match status" value="1"/>
</dbReference>
<dbReference type="PRINTS" id="PR00778">
    <property type="entry name" value="HTHARSR"/>
</dbReference>
<dbReference type="AlphaFoldDB" id="A0A1M4TG83"/>
<reference evidence="6" key="1">
    <citation type="submission" date="2016-11" db="EMBL/GenBank/DDBJ databases">
        <authorList>
            <person name="Varghese N."/>
            <person name="Submissions S."/>
        </authorList>
    </citation>
    <scope>NUCLEOTIDE SEQUENCE [LARGE SCALE GENOMIC DNA]</scope>
    <source>
        <strain evidence="6">DSM 9756</strain>
    </source>
</reference>
<dbReference type="SUPFAM" id="SSF46785">
    <property type="entry name" value="Winged helix' DNA-binding domain"/>
    <property type="match status" value="1"/>
</dbReference>
<dbReference type="PROSITE" id="PS00846">
    <property type="entry name" value="HTH_ARSR_1"/>
    <property type="match status" value="1"/>
</dbReference>
<dbReference type="NCBIfam" id="NF033788">
    <property type="entry name" value="HTH_metalloreg"/>
    <property type="match status" value="1"/>
</dbReference>
<dbReference type="PANTHER" id="PTHR43132:SF6">
    <property type="entry name" value="HTH-TYPE TRANSCRIPTIONAL REPRESSOR CZRA"/>
    <property type="match status" value="1"/>
</dbReference>
<dbReference type="Pfam" id="PF01022">
    <property type="entry name" value="HTH_5"/>
    <property type="match status" value="1"/>
</dbReference>
<dbReference type="InterPro" id="IPR051011">
    <property type="entry name" value="Metal_resp_trans_reg"/>
</dbReference>
<dbReference type="EMBL" id="FQVB01000004">
    <property type="protein sequence ID" value="SHE43307.1"/>
    <property type="molecule type" value="Genomic_DNA"/>
</dbReference>
<keyword evidence="6" id="KW-1185">Reference proteome</keyword>
<dbReference type="CDD" id="cd00090">
    <property type="entry name" value="HTH_ARSR"/>
    <property type="match status" value="1"/>
</dbReference>
<proteinExistence type="predicted"/>
<dbReference type="PROSITE" id="PS50987">
    <property type="entry name" value="HTH_ARSR_2"/>
    <property type="match status" value="1"/>
</dbReference>
<dbReference type="InterPro" id="IPR036390">
    <property type="entry name" value="WH_DNA-bd_sf"/>
</dbReference>
<gene>
    <name evidence="5" type="ORF">SAMN02745206_00272</name>
</gene>
<keyword evidence="2" id="KW-0238">DNA-binding</keyword>
<sequence>MHVDVCSVVCIHPEKVDRARTRMVSEGTAERLAELFKVLADPTRVRILSALQHGELCVCDLAAAISASQSAVSHQLRLLRVARLVKVRREGKMAFYSLDDDHVRHLFREGLEHVAEE</sequence>